<name>A0ABR2SN28_9ROSI</name>
<organism evidence="1 2">
    <name type="scientific">Hibiscus sabdariffa</name>
    <name type="common">roselle</name>
    <dbReference type="NCBI Taxonomy" id="183260"/>
    <lineage>
        <taxon>Eukaryota</taxon>
        <taxon>Viridiplantae</taxon>
        <taxon>Streptophyta</taxon>
        <taxon>Embryophyta</taxon>
        <taxon>Tracheophyta</taxon>
        <taxon>Spermatophyta</taxon>
        <taxon>Magnoliopsida</taxon>
        <taxon>eudicotyledons</taxon>
        <taxon>Gunneridae</taxon>
        <taxon>Pentapetalae</taxon>
        <taxon>rosids</taxon>
        <taxon>malvids</taxon>
        <taxon>Malvales</taxon>
        <taxon>Malvaceae</taxon>
        <taxon>Malvoideae</taxon>
        <taxon>Hibiscus</taxon>
    </lineage>
</organism>
<dbReference type="EMBL" id="JBBPBN010000013">
    <property type="protein sequence ID" value="KAK9026667.1"/>
    <property type="molecule type" value="Genomic_DNA"/>
</dbReference>
<protein>
    <submittedName>
        <fullName evidence="1">Uncharacterized protein</fullName>
    </submittedName>
</protein>
<dbReference type="Proteomes" id="UP001396334">
    <property type="component" value="Unassembled WGS sequence"/>
</dbReference>
<reference evidence="1 2" key="1">
    <citation type="journal article" date="2024" name="G3 (Bethesda)">
        <title>Genome assembly of Hibiscus sabdariffa L. provides insights into metabolisms of medicinal natural products.</title>
        <authorList>
            <person name="Kim T."/>
        </authorList>
    </citation>
    <scope>NUCLEOTIDE SEQUENCE [LARGE SCALE GENOMIC DNA]</scope>
    <source>
        <strain evidence="1">TK-2024</strain>
        <tissue evidence="1">Old leaves</tissue>
    </source>
</reference>
<accession>A0ABR2SN28</accession>
<keyword evidence="2" id="KW-1185">Reference proteome</keyword>
<gene>
    <name evidence="1" type="ORF">V6N11_039502</name>
</gene>
<evidence type="ECO:0000313" key="2">
    <source>
        <dbReference type="Proteomes" id="UP001396334"/>
    </source>
</evidence>
<evidence type="ECO:0000313" key="1">
    <source>
        <dbReference type="EMBL" id="KAK9026667.1"/>
    </source>
</evidence>
<sequence length="113" mass="12316">MGRKLQAACQGSGICKLFEKESETTLHAVRECQATQEVLTFSGLGDKLPQGPFVSCKSWLEEVLQKHMGPPEPTYPDKAGFRLRSTYGSRITGSLGSLLPTATWISRATLAET</sequence>
<proteinExistence type="predicted"/>
<comment type="caution">
    <text evidence="1">The sequence shown here is derived from an EMBL/GenBank/DDBJ whole genome shotgun (WGS) entry which is preliminary data.</text>
</comment>